<dbReference type="Proteomes" id="UP000037660">
    <property type="component" value="Unassembled WGS sequence"/>
</dbReference>
<keyword evidence="9 15" id="KW-0862">Zinc</keyword>
<reference evidence="18" key="1">
    <citation type="submission" date="2015-07" db="EMBL/GenBank/DDBJ databases">
        <title>Discovery of a poly(ethylene terephthalate assimilation.</title>
        <authorList>
            <person name="Yoshida S."/>
            <person name="Hiraga K."/>
            <person name="Takehana T."/>
            <person name="Taniguchi I."/>
            <person name="Yamaji H."/>
            <person name="Maeda Y."/>
            <person name="Toyohara K."/>
            <person name="Miyamoto K."/>
            <person name="Kimura Y."/>
            <person name="Oda K."/>
        </authorList>
    </citation>
    <scope>NUCLEOTIDE SEQUENCE [LARGE SCALE GENOMIC DNA]</scope>
    <source>
        <strain evidence="18">NBRC 110686 / TISTR 2288 / 201-F6</strain>
    </source>
</reference>
<keyword evidence="6 15" id="KW-0028">Amino-acid biosynthesis</keyword>
<dbReference type="InterPro" id="IPR005941">
    <property type="entry name" value="DapE_proteobac"/>
</dbReference>
<dbReference type="InterPro" id="IPR001261">
    <property type="entry name" value="ArgE/DapE_CS"/>
</dbReference>
<comment type="similarity">
    <text evidence="2 15">Belongs to the peptidase M20A family. DapE subfamily.</text>
</comment>
<keyword evidence="11 15" id="KW-0457">Lysine biosynthesis</keyword>
<keyword evidence="7 15" id="KW-0479">Metal-binding</keyword>
<dbReference type="EC" id="3.5.1.18" evidence="4 15"/>
<evidence type="ECO:0000256" key="15">
    <source>
        <dbReference type="HAMAP-Rule" id="MF_01690"/>
    </source>
</evidence>
<evidence type="ECO:0000256" key="10">
    <source>
        <dbReference type="ARBA" id="ARBA00022915"/>
    </source>
</evidence>
<comment type="cofactor">
    <cofactor evidence="15">
        <name>Zn(2+)</name>
        <dbReference type="ChEBI" id="CHEBI:29105"/>
    </cofactor>
    <cofactor evidence="15">
        <name>Co(2+)</name>
        <dbReference type="ChEBI" id="CHEBI:48828"/>
    </cofactor>
    <text evidence="15">Binds 2 Zn(2+) or Co(2+) ions per subunit.</text>
</comment>
<evidence type="ECO:0000256" key="1">
    <source>
        <dbReference type="ARBA" id="ARBA00005130"/>
    </source>
</evidence>
<feature type="binding site" evidence="15">
    <location>
        <position position="110"/>
    </location>
    <ligand>
        <name>Zn(2+)</name>
        <dbReference type="ChEBI" id="CHEBI:29105"/>
        <label>1</label>
    </ligand>
</feature>
<dbReference type="GO" id="GO:0008270">
    <property type="term" value="F:zinc ion binding"/>
    <property type="evidence" value="ECO:0007669"/>
    <property type="project" value="UniProtKB-UniRule"/>
</dbReference>
<dbReference type="InterPro" id="IPR002933">
    <property type="entry name" value="Peptidase_M20"/>
</dbReference>
<feature type="domain" description="Peptidase M20 dimerisation" evidence="16">
    <location>
        <begin position="186"/>
        <end position="291"/>
    </location>
</feature>
<dbReference type="SUPFAM" id="SSF55031">
    <property type="entry name" value="Bacterial exopeptidase dimerisation domain"/>
    <property type="match status" value="1"/>
</dbReference>
<dbReference type="GO" id="GO:0008777">
    <property type="term" value="F:acetylornithine deacetylase activity"/>
    <property type="evidence" value="ECO:0007669"/>
    <property type="project" value="TreeGrafter"/>
</dbReference>
<evidence type="ECO:0000256" key="7">
    <source>
        <dbReference type="ARBA" id="ARBA00022723"/>
    </source>
</evidence>
<dbReference type="EMBL" id="BBYR01000103">
    <property type="protein sequence ID" value="GAP38901.1"/>
    <property type="molecule type" value="Genomic_DNA"/>
</dbReference>
<evidence type="ECO:0000256" key="6">
    <source>
        <dbReference type="ARBA" id="ARBA00022605"/>
    </source>
</evidence>
<gene>
    <name evidence="15" type="primary">dapE</name>
    <name evidence="17" type="ORF">ISF6_0214</name>
</gene>
<dbReference type="InterPro" id="IPR011650">
    <property type="entry name" value="Peptidase_M20_dimer"/>
</dbReference>
<dbReference type="PROSITE" id="PS00758">
    <property type="entry name" value="ARGE_DAPE_CPG2_1"/>
    <property type="match status" value="1"/>
</dbReference>
<protein>
    <recommendedName>
        <fullName evidence="5 15">Succinyl-diaminopimelate desuccinylase</fullName>
        <shortName evidence="15">SDAP desuccinylase</shortName>
        <ecNumber evidence="4 15">3.5.1.18</ecNumber>
    </recommendedName>
    <alternativeName>
        <fullName evidence="13 15">N-succinyl-LL-2,6-diaminoheptanedioate amidohydrolase</fullName>
    </alternativeName>
</protein>
<dbReference type="InterPro" id="IPR036264">
    <property type="entry name" value="Bact_exopeptidase_dim_dom"/>
</dbReference>
<evidence type="ECO:0000256" key="5">
    <source>
        <dbReference type="ARBA" id="ARBA00022391"/>
    </source>
</evidence>
<evidence type="ECO:0000256" key="9">
    <source>
        <dbReference type="ARBA" id="ARBA00022833"/>
    </source>
</evidence>
<feature type="active site" evidence="15">
    <location>
        <position position="79"/>
    </location>
</feature>
<evidence type="ECO:0000256" key="8">
    <source>
        <dbReference type="ARBA" id="ARBA00022801"/>
    </source>
</evidence>
<dbReference type="GO" id="GO:0006526">
    <property type="term" value="P:L-arginine biosynthetic process"/>
    <property type="evidence" value="ECO:0007669"/>
    <property type="project" value="TreeGrafter"/>
</dbReference>
<feature type="active site" description="Proton acceptor" evidence="15">
    <location>
        <position position="144"/>
    </location>
</feature>
<sequence>MSDPGPRTLALLEQLIAEPSVTPADAGCQALIAGRLAALGFDCRALPFGDGDARVQNLWALRRGRRADAPVLALAGHTDVVPPGPLAAWSSPPFVPTHRDGKLYGRGAADMKASLAAMVVAAEDFLAAVPAPDGHLAFLLTSDEEGPARHGTARVVDALAAEGQRIDACIVGEPTSVAALGDTVKNGRRGSLSGRLTVRGRQGHVAYPQLADNPIHRALPALAELAAARWDEGNDHFPPTGWQVSNLHAGTGAGNVIPGELVVDFNFRFATASTAEGLQARVEAVLARHGLDARVDWTLGGEPFLTPAGTLTAALADAIHDATGRRPALSTTGGTSDGRFIARLCPQVVEFGPVNASIHQVDEHVAVADLGPLSAAYRGALERVLR</sequence>
<dbReference type="GO" id="GO:0019877">
    <property type="term" value="P:diaminopimelate biosynthetic process"/>
    <property type="evidence" value="ECO:0007669"/>
    <property type="project" value="UniProtKB-UniRule"/>
</dbReference>
<dbReference type="GO" id="GO:0009089">
    <property type="term" value="P:lysine biosynthetic process via diaminopimelate"/>
    <property type="evidence" value="ECO:0007669"/>
    <property type="project" value="UniProtKB-UniRule"/>
</dbReference>
<evidence type="ECO:0000313" key="18">
    <source>
        <dbReference type="Proteomes" id="UP000037660"/>
    </source>
</evidence>
<evidence type="ECO:0000256" key="12">
    <source>
        <dbReference type="ARBA" id="ARBA00023285"/>
    </source>
</evidence>
<evidence type="ECO:0000256" key="4">
    <source>
        <dbReference type="ARBA" id="ARBA00011921"/>
    </source>
</evidence>
<comment type="catalytic activity">
    <reaction evidence="14 15">
        <text>N-succinyl-(2S,6S)-2,6-diaminopimelate + H2O = (2S,6S)-2,6-diaminopimelate + succinate</text>
        <dbReference type="Rhea" id="RHEA:22608"/>
        <dbReference type="ChEBI" id="CHEBI:15377"/>
        <dbReference type="ChEBI" id="CHEBI:30031"/>
        <dbReference type="ChEBI" id="CHEBI:57609"/>
        <dbReference type="ChEBI" id="CHEBI:58087"/>
        <dbReference type="EC" id="3.5.1.18"/>
    </reaction>
</comment>
<comment type="caution">
    <text evidence="17">The sequence shown here is derived from an EMBL/GenBank/DDBJ whole genome shotgun (WGS) entry which is preliminary data.</text>
</comment>
<feature type="binding site" evidence="15">
    <location>
        <position position="145"/>
    </location>
    <ligand>
        <name>Zn(2+)</name>
        <dbReference type="ChEBI" id="CHEBI:29105"/>
        <label>2</label>
    </ligand>
</feature>
<dbReference type="FunFam" id="3.30.70.360:FF:000011">
    <property type="entry name" value="Succinyl-diaminopimelate desuccinylase"/>
    <property type="match status" value="1"/>
</dbReference>
<keyword evidence="18" id="KW-1185">Reference proteome</keyword>
<dbReference type="NCBIfam" id="TIGR01246">
    <property type="entry name" value="dapE_proteo"/>
    <property type="match status" value="1"/>
</dbReference>
<reference evidence="17 18" key="2">
    <citation type="journal article" date="2016" name="Science">
        <title>A bacterium that degrades and assimilates poly(ethylene terephthalate).</title>
        <authorList>
            <person name="Yoshida S."/>
            <person name="Hiraga K."/>
            <person name="Takehana T."/>
            <person name="Taniguchi I."/>
            <person name="Yamaji H."/>
            <person name="Maeda Y."/>
            <person name="Toyohara K."/>
            <person name="Miyamoto K."/>
            <person name="Kimura Y."/>
            <person name="Oda K."/>
        </authorList>
    </citation>
    <scope>NUCLEOTIDE SEQUENCE [LARGE SCALE GENOMIC DNA]</scope>
    <source>
        <strain evidence="18">NBRC 110686 / TISTR 2288 / 201-F6</strain>
    </source>
</reference>
<dbReference type="AlphaFoldDB" id="A0A0K8P8D6"/>
<feature type="binding site" evidence="15">
    <location>
        <position position="173"/>
    </location>
    <ligand>
        <name>Zn(2+)</name>
        <dbReference type="ChEBI" id="CHEBI:29105"/>
        <label>1</label>
    </ligand>
</feature>
<evidence type="ECO:0000256" key="13">
    <source>
        <dbReference type="ARBA" id="ARBA00031891"/>
    </source>
</evidence>
<evidence type="ECO:0000313" key="17">
    <source>
        <dbReference type="EMBL" id="GAP38901.1"/>
    </source>
</evidence>
<keyword evidence="12 15" id="KW-0170">Cobalt</keyword>
<dbReference type="InterPro" id="IPR050072">
    <property type="entry name" value="Peptidase_M20A"/>
</dbReference>
<dbReference type="CDD" id="cd03891">
    <property type="entry name" value="M20_DapE_proteobac"/>
    <property type="match status" value="1"/>
</dbReference>
<feature type="binding site" evidence="15">
    <location>
        <position position="77"/>
    </location>
    <ligand>
        <name>Zn(2+)</name>
        <dbReference type="ChEBI" id="CHEBI:29105"/>
        <label>1</label>
    </ligand>
</feature>
<proteinExistence type="inferred from homology"/>
<dbReference type="GO" id="GO:0009014">
    <property type="term" value="F:succinyl-diaminopimelate desuccinylase activity"/>
    <property type="evidence" value="ECO:0007669"/>
    <property type="project" value="UniProtKB-UniRule"/>
</dbReference>
<dbReference type="RefSeq" id="WP_054022733.1">
    <property type="nucleotide sequence ID" value="NZ_BBYR01000103.1"/>
</dbReference>
<comment type="pathway">
    <text evidence="1 15">Amino-acid biosynthesis; L-lysine biosynthesis via DAP pathway; LL-2,6-diaminopimelate from (S)-tetrahydrodipicolinate (succinylase route): step 3/3.</text>
</comment>
<evidence type="ECO:0000256" key="3">
    <source>
        <dbReference type="ARBA" id="ARBA00011738"/>
    </source>
</evidence>
<keyword evidence="10 15" id="KW-0220">Diaminopimelate biosynthesis</keyword>
<evidence type="ECO:0000256" key="2">
    <source>
        <dbReference type="ARBA" id="ARBA00006746"/>
    </source>
</evidence>
<evidence type="ECO:0000259" key="16">
    <source>
        <dbReference type="Pfam" id="PF07687"/>
    </source>
</evidence>
<feature type="binding site" evidence="15">
    <location>
        <position position="359"/>
    </location>
    <ligand>
        <name>Zn(2+)</name>
        <dbReference type="ChEBI" id="CHEBI:29105"/>
        <label>2</label>
    </ligand>
</feature>
<comment type="function">
    <text evidence="15">Catalyzes the hydrolysis of N-succinyl-L,L-diaminopimelic acid (SDAP), forming succinate and LL-2,6-diaminopimelate (DAP), an intermediate involved in the bacterial biosynthesis of lysine and meso-diaminopimelic acid, an essential component of bacterial cell walls.</text>
</comment>
<dbReference type="HAMAP" id="MF_01690">
    <property type="entry name" value="DapE"/>
    <property type="match status" value="1"/>
</dbReference>
<evidence type="ECO:0000256" key="11">
    <source>
        <dbReference type="ARBA" id="ARBA00023154"/>
    </source>
</evidence>
<name>A0A0K8P8D6_PISS1</name>
<dbReference type="PROSITE" id="PS00759">
    <property type="entry name" value="ARGE_DAPE_CPG2_2"/>
    <property type="match status" value="1"/>
</dbReference>
<feature type="binding site" evidence="15">
    <location>
        <position position="110"/>
    </location>
    <ligand>
        <name>Zn(2+)</name>
        <dbReference type="ChEBI" id="CHEBI:29105"/>
        <label>2</label>
    </ligand>
</feature>
<dbReference type="STRING" id="1547922.ISF6_0214"/>
<keyword evidence="8 15" id="KW-0378">Hydrolase</keyword>
<dbReference type="Pfam" id="PF07687">
    <property type="entry name" value="M20_dimer"/>
    <property type="match status" value="1"/>
</dbReference>
<dbReference type="OrthoDB" id="9809784at2"/>
<dbReference type="UniPathway" id="UPA00034">
    <property type="reaction ID" value="UER00021"/>
</dbReference>
<dbReference type="Gene3D" id="3.40.630.10">
    <property type="entry name" value="Zn peptidases"/>
    <property type="match status" value="2"/>
</dbReference>
<dbReference type="PANTHER" id="PTHR43808">
    <property type="entry name" value="ACETYLORNITHINE DEACETYLASE"/>
    <property type="match status" value="1"/>
</dbReference>
<evidence type="ECO:0000256" key="14">
    <source>
        <dbReference type="ARBA" id="ARBA00051301"/>
    </source>
</evidence>
<accession>A0A0K8P8D6</accession>
<dbReference type="GO" id="GO:0050897">
    <property type="term" value="F:cobalt ion binding"/>
    <property type="evidence" value="ECO:0007669"/>
    <property type="project" value="UniProtKB-UniRule"/>
</dbReference>
<organism evidence="17 18">
    <name type="scientific">Piscinibacter sakaiensis</name>
    <name type="common">Ideonella sakaiensis</name>
    <dbReference type="NCBI Taxonomy" id="1547922"/>
    <lineage>
        <taxon>Bacteria</taxon>
        <taxon>Pseudomonadati</taxon>
        <taxon>Pseudomonadota</taxon>
        <taxon>Betaproteobacteria</taxon>
        <taxon>Burkholderiales</taxon>
        <taxon>Sphaerotilaceae</taxon>
        <taxon>Piscinibacter</taxon>
    </lineage>
</organism>
<dbReference type="NCBIfam" id="NF009557">
    <property type="entry name" value="PRK13009.1"/>
    <property type="match status" value="1"/>
</dbReference>
<dbReference type="Pfam" id="PF01546">
    <property type="entry name" value="Peptidase_M20"/>
    <property type="match status" value="1"/>
</dbReference>
<dbReference type="SUPFAM" id="SSF53187">
    <property type="entry name" value="Zn-dependent exopeptidases"/>
    <property type="match status" value="1"/>
</dbReference>
<dbReference type="PANTHER" id="PTHR43808:SF31">
    <property type="entry name" value="N-ACETYL-L-CITRULLINE DEACETYLASE"/>
    <property type="match status" value="1"/>
</dbReference>
<comment type="subunit">
    <text evidence="3 15">Homodimer.</text>
</comment>